<dbReference type="InterPro" id="IPR050490">
    <property type="entry name" value="Bact_solute-bd_prot1"/>
</dbReference>
<protein>
    <submittedName>
        <fullName evidence="1">ABC transporter substrate-binding protein</fullName>
    </submittedName>
</protein>
<evidence type="ECO:0000313" key="2">
    <source>
        <dbReference type="Proteomes" id="UP001595960"/>
    </source>
</evidence>
<dbReference type="Gene3D" id="3.40.190.10">
    <property type="entry name" value="Periplasmic binding protein-like II"/>
    <property type="match status" value="2"/>
</dbReference>
<accession>A0ABV9R6P3</accession>
<dbReference type="Proteomes" id="UP001595960">
    <property type="component" value="Unassembled WGS sequence"/>
</dbReference>
<evidence type="ECO:0000313" key="1">
    <source>
        <dbReference type="EMBL" id="MFC4829154.1"/>
    </source>
</evidence>
<dbReference type="EMBL" id="JBHSJC010000001">
    <property type="protein sequence ID" value="MFC4829154.1"/>
    <property type="molecule type" value="Genomic_DNA"/>
</dbReference>
<comment type="caution">
    <text evidence="1">The sequence shown here is derived from an EMBL/GenBank/DDBJ whole genome shotgun (WGS) entry which is preliminary data.</text>
</comment>
<dbReference type="Pfam" id="PF01547">
    <property type="entry name" value="SBP_bac_1"/>
    <property type="match status" value="1"/>
</dbReference>
<dbReference type="InterPro" id="IPR006059">
    <property type="entry name" value="SBP"/>
</dbReference>
<dbReference type="SUPFAM" id="SSF53850">
    <property type="entry name" value="Periplasmic binding protein-like II"/>
    <property type="match status" value="1"/>
</dbReference>
<dbReference type="RefSeq" id="WP_307834935.1">
    <property type="nucleotide sequence ID" value="NZ_JAFBBW010000001.1"/>
</dbReference>
<proteinExistence type="predicted"/>
<keyword evidence="2" id="KW-1185">Reference proteome</keyword>
<dbReference type="PANTHER" id="PTHR43649">
    <property type="entry name" value="ARABINOSE-BINDING PROTEIN-RELATED"/>
    <property type="match status" value="1"/>
</dbReference>
<sequence length="433" mass="47317">MLHRASRPTDRRRRRPARRSRLALLAAGVLGAVLALSGCAGAAGGGPAQITFHMSKPEAIPFFRDLVERYNSEQSDVHVTLDTASNLSAAFLRGNPPDVGLLNYNYEMARFMERGALSDLSDLPEAARIRPEVQELVDQYATYPGRTSVLPYSVAAESVIYNVKMFEENGIAVPTTWDELIAACDRLEAAGITPIYSTFKDPWTLGQGLFDYTVGGSVDVADFLDRMDELGTEVGPTSDTSFERTILRPAEQMKQLADYSNDDAPSRGYGDGNVAFANGEAAMYMQGPWAFGEIAKTNPDLELATFPLPATNDPDDLKVRVNLDLALWVPEASTKKAAAREFVSYLMQKDVMDQYNAAFLGFGTTTDAAPATDERILPMQEYYDDGAFYQGLSRSIPLTIPIDNYIQTMATGGDIPATLATIDADWARLALRG</sequence>
<organism evidence="1 2">
    <name type="scientific">Agromyces aurantiacus</name>
    <dbReference type="NCBI Taxonomy" id="165814"/>
    <lineage>
        <taxon>Bacteria</taxon>
        <taxon>Bacillati</taxon>
        <taxon>Actinomycetota</taxon>
        <taxon>Actinomycetes</taxon>
        <taxon>Micrococcales</taxon>
        <taxon>Microbacteriaceae</taxon>
        <taxon>Agromyces</taxon>
    </lineage>
</organism>
<reference evidence="2" key="1">
    <citation type="journal article" date="2019" name="Int. J. Syst. Evol. Microbiol.">
        <title>The Global Catalogue of Microorganisms (GCM) 10K type strain sequencing project: providing services to taxonomists for standard genome sequencing and annotation.</title>
        <authorList>
            <consortium name="The Broad Institute Genomics Platform"/>
            <consortium name="The Broad Institute Genome Sequencing Center for Infectious Disease"/>
            <person name="Wu L."/>
            <person name="Ma J."/>
        </authorList>
    </citation>
    <scope>NUCLEOTIDE SEQUENCE [LARGE SCALE GENOMIC DNA]</scope>
    <source>
        <strain evidence="2">CGMCC 1.12192</strain>
    </source>
</reference>
<dbReference type="PANTHER" id="PTHR43649:SF30">
    <property type="entry name" value="ABC TRANSPORTER SUBSTRATE-BINDING PROTEIN"/>
    <property type="match status" value="1"/>
</dbReference>
<gene>
    <name evidence="1" type="ORF">ACFPER_10155</name>
</gene>
<name>A0ABV9R6P3_9MICO</name>